<evidence type="ECO:0000313" key="3">
    <source>
        <dbReference type="Proteomes" id="UP001255856"/>
    </source>
</evidence>
<keyword evidence="3" id="KW-1185">Reference proteome</keyword>
<proteinExistence type="predicted"/>
<protein>
    <submittedName>
        <fullName evidence="2">Uncharacterized protein</fullName>
    </submittedName>
</protein>
<feature type="region of interest" description="Disordered" evidence="1">
    <location>
        <begin position="146"/>
        <end position="169"/>
    </location>
</feature>
<feature type="region of interest" description="Disordered" evidence="1">
    <location>
        <begin position="83"/>
        <end position="122"/>
    </location>
</feature>
<accession>A0AAD9IP37</accession>
<name>A0AAD9IP37_PROWI</name>
<reference evidence="2" key="1">
    <citation type="submission" date="2021-01" db="EMBL/GenBank/DDBJ databases">
        <authorList>
            <person name="Eckstrom K.M.E."/>
        </authorList>
    </citation>
    <scope>NUCLEOTIDE SEQUENCE</scope>
    <source>
        <strain evidence="2">UVCC 0001</strain>
    </source>
</reference>
<dbReference type="AlphaFoldDB" id="A0AAD9IP37"/>
<sequence length="203" mass="21989">MWGSRRTRAAARTAMTCSTQATASSRTAGWSLDAQDVGHRAQRLGLVLPARQLGPRVQQARGQPAQRVGRDQRDRLVRVAGRADQVRRGHGPQSAPDHADAVGVGPRHLRDRLEEKEPRPRALARARRAAALQLLLARRAQRADEVDHAGARQRGALGAQQPVHGGRAEVAVPGRERALARRLALRGRVLGPPPAAAWRSPEG</sequence>
<evidence type="ECO:0000256" key="1">
    <source>
        <dbReference type="SAM" id="MobiDB-lite"/>
    </source>
</evidence>
<dbReference type="Proteomes" id="UP001255856">
    <property type="component" value="Unassembled WGS sequence"/>
</dbReference>
<comment type="caution">
    <text evidence="2">The sequence shown here is derived from an EMBL/GenBank/DDBJ whole genome shotgun (WGS) entry which is preliminary data.</text>
</comment>
<evidence type="ECO:0000313" key="2">
    <source>
        <dbReference type="EMBL" id="KAK2079767.1"/>
    </source>
</evidence>
<gene>
    <name evidence="2" type="ORF">QBZ16_002162</name>
</gene>
<feature type="compositionally biased region" description="Low complexity" evidence="1">
    <location>
        <begin position="152"/>
        <end position="161"/>
    </location>
</feature>
<dbReference type="EMBL" id="JASFZW010000002">
    <property type="protein sequence ID" value="KAK2079767.1"/>
    <property type="molecule type" value="Genomic_DNA"/>
</dbReference>
<feature type="compositionally biased region" description="Basic and acidic residues" evidence="1">
    <location>
        <begin position="111"/>
        <end position="120"/>
    </location>
</feature>
<organism evidence="2 3">
    <name type="scientific">Prototheca wickerhamii</name>
    <dbReference type="NCBI Taxonomy" id="3111"/>
    <lineage>
        <taxon>Eukaryota</taxon>
        <taxon>Viridiplantae</taxon>
        <taxon>Chlorophyta</taxon>
        <taxon>core chlorophytes</taxon>
        <taxon>Trebouxiophyceae</taxon>
        <taxon>Chlorellales</taxon>
        <taxon>Chlorellaceae</taxon>
        <taxon>Prototheca</taxon>
    </lineage>
</organism>